<dbReference type="CDD" id="cd01949">
    <property type="entry name" value="GGDEF"/>
    <property type="match status" value="1"/>
</dbReference>
<evidence type="ECO:0000259" key="1">
    <source>
        <dbReference type="PROSITE" id="PS50887"/>
    </source>
</evidence>
<reference evidence="2 3" key="1">
    <citation type="submission" date="2020-03" db="EMBL/GenBank/DDBJ databases">
        <title>WGS of the type strain of Planosporangium spp.</title>
        <authorList>
            <person name="Thawai C."/>
        </authorList>
    </citation>
    <scope>NUCLEOTIDE SEQUENCE [LARGE SCALE GENOMIC DNA]</scope>
    <source>
        <strain evidence="2 3">TBRC 5610</strain>
    </source>
</reference>
<protein>
    <submittedName>
        <fullName evidence="2">GGDEF domain-containing protein</fullName>
    </submittedName>
</protein>
<dbReference type="PROSITE" id="PS50887">
    <property type="entry name" value="GGDEF"/>
    <property type="match status" value="1"/>
</dbReference>
<dbReference type="NCBIfam" id="TIGR00254">
    <property type="entry name" value="GGDEF"/>
    <property type="match status" value="1"/>
</dbReference>
<dbReference type="InterPro" id="IPR000160">
    <property type="entry name" value="GGDEF_dom"/>
</dbReference>
<dbReference type="SUPFAM" id="SSF55073">
    <property type="entry name" value="Nucleotide cyclase"/>
    <property type="match status" value="1"/>
</dbReference>
<name>A0ABX0XVN9_9ACTN</name>
<feature type="domain" description="GGDEF" evidence="1">
    <location>
        <begin position="411"/>
        <end position="543"/>
    </location>
</feature>
<dbReference type="EMBL" id="JAATVY010000005">
    <property type="protein sequence ID" value="NJC70097.1"/>
    <property type="molecule type" value="Genomic_DNA"/>
</dbReference>
<dbReference type="InterPro" id="IPR050469">
    <property type="entry name" value="Diguanylate_Cyclase"/>
</dbReference>
<dbReference type="InterPro" id="IPR011990">
    <property type="entry name" value="TPR-like_helical_dom_sf"/>
</dbReference>
<dbReference type="PANTHER" id="PTHR45138">
    <property type="entry name" value="REGULATORY COMPONENTS OF SENSORY TRANSDUCTION SYSTEM"/>
    <property type="match status" value="1"/>
</dbReference>
<gene>
    <name evidence="2" type="ORF">HC031_10295</name>
</gene>
<dbReference type="RefSeq" id="WP_167925000.1">
    <property type="nucleotide sequence ID" value="NZ_JAATVY010000005.1"/>
</dbReference>
<evidence type="ECO:0000313" key="2">
    <source>
        <dbReference type="EMBL" id="NJC70097.1"/>
    </source>
</evidence>
<dbReference type="SUPFAM" id="SSF48452">
    <property type="entry name" value="TPR-like"/>
    <property type="match status" value="2"/>
</dbReference>
<dbReference type="InterPro" id="IPR043128">
    <property type="entry name" value="Rev_trsase/Diguanyl_cyclase"/>
</dbReference>
<dbReference type="Proteomes" id="UP000722989">
    <property type="component" value="Unassembled WGS sequence"/>
</dbReference>
<keyword evidence="3" id="KW-1185">Reference proteome</keyword>
<sequence length="543" mass="58651">MTEFQEIASCGRQHRVREPDQSVLLVRARGAEDLEAEALALVLAPYSGLDGLMARSERLVRAAAGQGLAGIAALGRLARADVLKRTGKIPQALRLARQVLEWATEADDRIVAARAHAILARALASMGERVESLTHAGRAVQLLDGSAPLHLRADHAVVFAEVTSILRPGGSLTALWQADELARELGDPGLVLVNLNNMAWVQYEAGDLFGARHTVDRLRLFAEESGAELSATAVDTVGRVLMEGGELAEAEAALAPVFAGRVQDTNGHGFAFCLLTLAEIKRRTGDDAEALRILTLCRQHAEAAGPADARARALHETAKIHAERGEYRAAYEAMAACYEAWQQLRSEQSDVAAWTLHTLFDIERAQQQSRQYQELAERDSLTGLWNRRRLDQHLPQLIDEAHASGPAGSPAALSVALIDVDHFKRINDRYSHDVGDAVLHAIARLLDQTMDGDGFAARLGGEEFLLVLPGTAAAAAVALSEHTRLAIENHQWSPINDGLAVTASIGVASLVHGDTQATLLRRADELMYRAKRSGRNQVVGPEA</sequence>
<dbReference type="Pfam" id="PF00990">
    <property type="entry name" value="GGDEF"/>
    <property type="match status" value="1"/>
</dbReference>
<dbReference type="Gene3D" id="3.30.70.270">
    <property type="match status" value="1"/>
</dbReference>
<dbReference type="SMART" id="SM00267">
    <property type="entry name" value="GGDEF"/>
    <property type="match status" value="1"/>
</dbReference>
<dbReference type="InterPro" id="IPR029787">
    <property type="entry name" value="Nucleotide_cyclase"/>
</dbReference>
<dbReference type="Gene3D" id="1.25.40.10">
    <property type="entry name" value="Tetratricopeptide repeat domain"/>
    <property type="match status" value="1"/>
</dbReference>
<organism evidence="2 3">
    <name type="scientific">Planosporangium thailandense</name>
    <dbReference type="NCBI Taxonomy" id="765197"/>
    <lineage>
        <taxon>Bacteria</taxon>
        <taxon>Bacillati</taxon>
        <taxon>Actinomycetota</taxon>
        <taxon>Actinomycetes</taxon>
        <taxon>Micromonosporales</taxon>
        <taxon>Micromonosporaceae</taxon>
        <taxon>Planosporangium</taxon>
    </lineage>
</organism>
<accession>A0ABX0XVN9</accession>
<dbReference type="PANTHER" id="PTHR45138:SF24">
    <property type="entry name" value="DIGUANYLATE CYCLASE DGCC-RELATED"/>
    <property type="match status" value="1"/>
</dbReference>
<evidence type="ECO:0000313" key="3">
    <source>
        <dbReference type="Proteomes" id="UP000722989"/>
    </source>
</evidence>
<comment type="caution">
    <text evidence="2">The sequence shown here is derived from an EMBL/GenBank/DDBJ whole genome shotgun (WGS) entry which is preliminary data.</text>
</comment>
<proteinExistence type="predicted"/>